<comment type="caution">
    <text evidence="1">The sequence shown here is derived from an EMBL/GenBank/DDBJ whole genome shotgun (WGS) entry which is preliminary data.</text>
</comment>
<proteinExistence type="predicted"/>
<dbReference type="Proteomes" id="UP000813824">
    <property type="component" value="Unassembled WGS sequence"/>
</dbReference>
<accession>A0A8K0UUM4</accession>
<name>A0A8K0UUM4_9AGAR</name>
<keyword evidence="2" id="KW-1185">Reference proteome</keyword>
<sequence length="250" mass="28775">MMPLDPELLKDSSIKGMKKVYASSNSDSAKPPSFQIVVYAIQRILRPTFIYCQIPDILSLLVDIEMMRQRLVKIAQRLSRTRLDKKERVAVDTILQEDKDCRKTLRSIVNSLASLDIHTILRDAAMRNKTDRAPRVVDESIMLYFGKPFGEQPHPPQTLHEWACWYHFHENLTDEEAVDLCRTAEKITELTIDVAAYVQDRKTYAENIGMSEKEATFDACFPLTTDPNDLTELVDWYLESVEVMVNCLSD</sequence>
<gene>
    <name evidence="1" type="ORF">BXZ70DRAFT_926087</name>
</gene>
<organism evidence="1 2">
    <name type="scientific">Cristinia sonorae</name>
    <dbReference type="NCBI Taxonomy" id="1940300"/>
    <lineage>
        <taxon>Eukaryota</taxon>
        <taxon>Fungi</taxon>
        <taxon>Dikarya</taxon>
        <taxon>Basidiomycota</taxon>
        <taxon>Agaricomycotina</taxon>
        <taxon>Agaricomycetes</taxon>
        <taxon>Agaricomycetidae</taxon>
        <taxon>Agaricales</taxon>
        <taxon>Pleurotineae</taxon>
        <taxon>Stephanosporaceae</taxon>
        <taxon>Cristinia</taxon>
    </lineage>
</organism>
<dbReference type="AlphaFoldDB" id="A0A8K0UUM4"/>
<evidence type="ECO:0000313" key="2">
    <source>
        <dbReference type="Proteomes" id="UP000813824"/>
    </source>
</evidence>
<reference evidence="1" key="1">
    <citation type="journal article" date="2021" name="New Phytol.">
        <title>Evolutionary innovations through gain and loss of genes in the ectomycorrhizal Boletales.</title>
        <authorList>
            <person name="Wu G."/>
            <person name="Miyauchi S."/>
            <person name="Morin E."/>
            <person name="Kuo A."/>
            <person name="Drula E."/>
            <person name="Varga T."/>
            <person name="Kohler A."/>
            <person name="Feng B."/>
            <person name="Cao Y."/>
            <person name="Lipzen A."/>
            <person name="Daum C."/>
            <person name="Hundley H."/>
            <person name="Pangilinan J."/>
            <person name="Johnson J."/>
            <person name="Barry K."/>
            <person name="LaButti K."/>
            <person name="Ng V."/>
            <person name="Ahrendt S."/>
            <person name="Min B."/>
            <person name="Choi I.G."/>
            <person name="Park H."/>
            <person name="Plett J.M."/>
            <person name="Magnuson J."/>
            <person name="Spatafora J.W."/>
            <person name="Nagy L.G."/>
            <person name="Henrissat B."/>
            <person name="Grigoriev I.V."/>
            <person name="Yang Z.L."/>
            <person name="Xu J."/>
            <person name="Martin F.M."/>
        </authorList>
    </citation>
    <scope>NUCLEOTIDE SEQUENCE</scope>
    <source>
        <strain evidence="1">KKN 215</strain>
    </source>
</reference>
<dbReference type="EMBL" id="JAEVFJ010000007">
    <property type="protein sequence ID" value="KAH8103521.1"/>
    <property type="molecule type" value="Genomic_DNA"/>
</dbReference>
<dbReference type="OrthoDB" id="3244206at2759"/>
<evidence type="ECO:0000313" key="1">
    <source>
        <dbReference type="EMBL" id="KAH8103521.1"/>
    </source>
</evidence>
<protein>
    <submittedName>
        <fullName evidence="1">Uncharacterized protein</fullName>
    </submittedName>
</protein>